<dbReference type="PANTHER" id="PTHR43297:SF14">
    <property type="entry name" value="ATPASE AAA-TYPE CORE DOMAIN-CONTAINING PROTEIN"/>
    <property type="match status" value="1"/>
</dbReference>
<dbReference type="PROSITE" id="PS50893">
    <property type="entry name" value="ABC_TRANSPORTER_2"/>
    <property type="match status" value="1"/>
</dbReference>
<dbReference type="EMBL" id="PZEV01000022">
    <property type="protein sequence ID" value="PTI50787.1"/>
    <property type="molecule type" value="Genomic_DNA"/>
</dbReference>
<keyword evidence="9" id="KW-0472">Membrane</keyword>
<evidence type="ECO:0000256" key="6">
    <source>
        <dbReference type="ARBA" id="ARBA00022741"/>
    </source>
</evidence>
<dbReference type="GO" id="GO:0016887">
    <property type="term" value="F:ATP hydrolysis activity"/>
    <property type="evidence" value="ECO:0007669"/>
    <property type="project" value="InterPro"/>
</dbReference>
<dbReference type="GO" id="GO:0005886">
    <property type="term" value="C:plasma membrane"/>
    <property type="evidence" value="ECO:0007669"/>
    <property type="project" value="UniProtKB-SubCell"/>
</dbReference>
<comment type="similarity">
    <text evidence="2">Belongs to the ABC transporter superfamily.</text>
</comment>
<evidence type="ECO:0000256" key="8">
    <source>
        <dbReference type="ARBA" id="ARBA00022967"/>
    </source>
</evidence>
<evidence type="ECO:0000259" key="10">
    <source>
        <dbReference type="PROSITE" id="PS50893"/>
    </source>
</evidence>
<feature type="domain" description="ABC transporter" evidence="10">
    <location>
        <begin position="1"/>
        <end position="231"/>
    </location>
</feature>
<accession>A0A2T4PZV8</accession>
<dbReference type="InterPro" id="IPR003439">
    <property type="entry name" value="ABC_transporter-like_ATP-bd"/>
</dbReference>
<evidence type="ECO:0000256" key="4">
    <source>
        <dbReference type="ARBA" id="ARBA00022475"/>
    </source>
</evidence>
<keyword evidence="7 11" id="KW-0067">ATP-binding</keyword>
<evidence type="ECO:0000256" key="9">
    <source>
        <dbReference type="ARBA" id="ARBA00023136"/>
    </source>
</evidence>
<keyword evidence="4" id="KW-1003">Cell membrane</keyword>
<evidence type="ECO:0000256" key="1">
    <source>
        <dbReference type="ARBA" id="ARBA00004202"/>
    </source>
</evidence>
<organism evidence="11 12">
    <name type="scientific">Staphylococcus warneri</name>
    <dbReference type="NCBI Taxonomy" id="1292"/>
    <lineage>
        <taxon>Bacteria</taxon>
        <taxon>Bacillati</taxon>
        <taxon>Bacillota</taxon>
        <taxon>Bacilli</taxon>
        <taxon>Bacillales</taxon>
        <taxon>Staphylococcaceae</taxon>
        <taxon>Staphylococcus</taxon>
    </lineage>
</organism>
<dbReference type="InterPro" id="IPR050388">
    <property type="entry name" value="ABC_Ni/Peptide_Import"/>
</dbReference>
<dbReference type="SUPFAM" id="SSF52540">
    <property type="entry name" value="P-loop containing nucleoside triphosphate hydrolases"/>
    <property type="match status" value="1"/>
</dbReference>
<dbReference type="AlphaFoldDB" id="A0A2T4PZV8"/>
<dbReference type="GO" id="GO:0005524">
    <property type="term" value="F:ATP binding"/>
    <property type="evidence" value="ECO:0007669"/>
    <property type="project" value="UniProtKB-KW"/>
</dbReference>
<keyword evidence="6" id="KW-0547">Nucleotide-binding</keyword>
<evidence type="ECO:0000256" key="7">
    <source>
        <dbReference type="ARBA" id="ARBA00022840"/>
    </source>
</evidence>
<dbReference type="Proteomes" id="UP000240717">
    <property type="component" value="Unassembled WGS sequence"/>
</dbReference>
<comment type="caution">
    <text evidence="11">The sequence shown here is derived from an EMBL/GenBank/DDBJ whole genome shotgun (WGS) entry which is preliminary data.</text>
</comment>
<dbReference type="InterPro" id="IPR003593">
    <property type="entry name" value="AAA+_ATPase"/>
</dbReference>
<name>A0A2T4PZV8_STAWA</name>
<evidence type="ECO:0000256" key="2">
    <source>
        <dbReference type="ARBA" id="ARBA00005417"/>
    </source>
</evidence>
<comment type="subcellular location">
    <subcellularLocation>
        <location evidence="1">Cell membrane</location>
        <topology evidence="1">Peripheral membrane protein</topology>
    </subcellularLocation>
</comment>
<dbReference type="RefSeq" id="WP_107532602.1">
    <property type="nucleotide sequence ID" value="NZ_PZEV01000022.1"/>
</dbReference>
<evidence type="ECO:0000256" key="3">
    <source>
        <dbReference type="ARBA" id="ARBA00022448"/>
    </source>
</evidence>
<keyword evidence="8" id="KW-1278">Translocase</keyword>
<dbReference type="Gene3D" id="3.40.50.300">
    <property type="entry name" value="P-loop containing nucleotide triphosphate hydrolases"/>
    <property type="match status" value="1"/>
</dbReference>
<dbReference type="PANTHER" id="PTHR43297">
    <property type="entry name" value="OLIGOPEPTIDE TRANSPORT ATP-BINDING PROTEIN APPD"/>
    <property type="match status" value="1"/>
</dbReference>
<keyword evidence="3" id="KW-0813">Transport</keyword>
<sequence>MSVDRLSVFNNARTLLNSISVDIQKGAFHCVIGESGSGKSLLIRTILNMTSSELSYQGQIDINLANVDAVFQDTTSNMFQNIPLDKHFDMLYQAQSSKLTKSERRVQLIEMMTAFGLEEPQRLLKSYPFELSGGMAQRVALMMALISKSQCLVLDEPTSALDQKNSQKVMRYLSKIMKEKQMTMIFITHDLNLVEDYATHISIMKEGHLLENGTAKEILQHPKDDYTKKLIDIAHRRKQYAYNQTTV</sequence>
<dbReference type="STRING" id="1194526.A284_00725"/>
<reference evidence="11 12" key="1">
    <citation type="journal article" date="2016" name="Front. Microbiol.">
        <title>Comprehensive Phylogenetic Analysis of Bovine Non-aureus Staphylococci Species Based on Whole-Genome Sequencing.</title>
        <authorList>
            <person name="Naushad S."/>
            <person name="Barkema H.W."/>
            <person name="Luby C."/>
            <person name="Condas L.A."/>
            <person name="Nobrega D.B."/>
            <person name="Carson D.A."/>
            <person name="De Buck J."/>
        </authorList>
    </citation>
    <scope>NUCLEOTIDE SEQUENCE [LARGE SCALE GENOMIC DNA]</scope>
    <source>
        <strain evidence="11 12">SNUC 2993</strain>
    </source>
</reference>
<dbReference type="SMART" id="SM00382">
    <property type="entry name" value="AAA"/>
    <property type="match status" value="1"/>
</dbReference>
<evidence type="ECO:0000313" key="11">
    <source>
        <dbReference type="EMBL" id="PTI50787.1"/>
    </source>
</evidence>
<evidence type="ECO:0000313" key="12">
    <source>
        <dbReference type="Proteomes" id="UP000240717"/>
    </source>
</evidence>
<keyword evidence="5" id="KW-0997">Cell inner membrane</keyword>
<protein>
    <submittedName>
        <fullName evidence="11">ABC transporter ATP-binding protein</fullName>
    </submittedName>
</protein>
<dbReference type="Pfam" id="PF00005">
    <property type="entry name" value="ABC_tran"/>
    <property type="match status" value="1"/>
</dbReference>
<gene>
    <name evidence="11" type="ORF">BU085_07560</name>
</gene>
<evidence type="ECO:0000256" key="5">
    <source>
        <dbReference type="ARBA" id="ARBA00022519"/>
    </source>
</evidence>
<dbReference type="InterPro" id="IPR027417">
    <property type="entry name" value="P-loop_NTPase"/>
</dbReference>
<proteinExistence type="inferred from homology"/>